<evidence type="ECO:0000256" key="4">
    <source>
        <dbReference type="ARBA" id="ARBA00022989"/>
    </source>
</evidence>
<feature type="transmembrane region" description="Helical" evidence="6">
    <location>
        <begin position="107"/>
        <end position="129"/>
    </location>
</feature>
<dbReference type="EMBL" id="CABFNS010000794">
    <property type="protein sequence ID" value="VUC28744.1"/>
    <property type="molecule type" value="Genomic_DNA"/>
</dbReference>
<evidence type="ECO:0000259" key="7">
    <source>
        <dbReference type="PROSITE" id="PS50850"/>
    </source>
</evidence>
<proteinExistence type="predicted"/>
<keyword evidence="4 6" id="KW-1133">Transmembrane helix</keyword>
<comment type="subcellular location">
    <subcellularLocation>
        <location evidence="1">Membrane</location>
        <topology evidence="1">Multi-pass membrane protein</topology>
    </subcellularLocation>
</comment>
<feature type="transmembrane region" description="Helical" evidence="6">
    <location>
        <begin position="456"/>
        <end position="476"/>
    </location>
</feature>
<dbReference type="PANTHER" id="PTHR43791:SF35">
    <property type="entry name" value="MAJOR FACILITATOR SUPERFAMILY (MFS) PROFILE DOMAIN-CONTAINING PROTEIN"/>
    <property type="match status" value="1"/>
</dbReference>
<feature type="transmembrane region" description="Helical" evidence="6">
    <location>
        <begin position="141"/>
        <end position="160"/>
    </location>
</feature>
<feature type="transmembrane region" description="Helical" evidence="6">
    <location>
        <begin position="363"/>
        <end position="383"/>
    </location>
</feature>
<feature type="transmembrane region" description="Helical" evidence="6">
    <location>
        <begin position="166"/>
        <end position="186"/>
    </location>
</feature>
<dbReference type="PANTHER" id="PTHR43791">
    <property type="entry name" value="PERMEASE-RELATED"/>
    <property type="match status" value="1"/>
</dbReference>
<evidence type="ECO:0000256" key="5">
    <source>
        <dbReference type="ARBA" id="ARBA00023136"/>
    </source>
</evidence>
<dbReference type="Proteomes" id="UP000766486">
    <property type="component" value="Unassembled WGS sequence"/>
</dbReference>
<keyword evidence="2" id="KW-0813">Transport</keyword>
<gene>
    <name evidence="8" type="ORF">CLO192961_LOCUS245133</name>
</gene>
<feature type="transmembrane region" description="Helical" evidence="6">
    <location>
        <begin position="69"/>
        <end position="87"/>
    </location>
</feature>
<comment type="caution">
    <text evidence="8">The sequence shown here is derived from an EMBL/GenBank/DDBJ whole genome shotgun (WGS) entry which is preliminary data.</text>
</comment>
<dbReference type="Pfam" id="PF07690">
    <property type="entry name" value="MFS_1"/>
    <property type="match status" value="1"/>
</dbReference>
<evidence type="ECO:0000256" key="1">
    <source>
        <dbReference type="ARBA" id="ARBA00004141"/>
    </source>
</evidence>
<dbReference type="InterPro" id="IPR020846">
    <property type="entry name" value="MFS_dom"/>
</dbReference>
<feature type="transmembrane region" description="Helical" evidence="6">
    <location>
        <begin position="230"/>
        <end position="250"/>
    </location>
</feature>
<dbReference type="Gene3D" id="1.20.1250.20">
    <property type="entry name" value="MFS general substrate transporter like domains"/>
    <property type="match status" value="2"/>
</dbReference>
<evidence type="ECO:0000256" key="3">
    <source>
        <dbReference type="ARBA" id="ARBA00022692"/>
    </source>
</evidence>
<dbReference type="SUPFAM" id="SSF103473">
    <property type="entry name" value="MFS general substrate transporter"/>
    <property type="match status" value="1"/>
</dbReference>
<feature type="transmembrane region" description="Helical" evidence="6">
    <location>
        <begin position="423"/>
        <end position="444"/>
    </location>
</feature>
<dbReference type="InterPro" id="IPR036259">
    <property type="entry name" value="MFS_trans_sf"/>
</dbReference>
<organism evidence="8 9">
    <name type="scientific">Bionectria ochroleuca</name>
    <name type="common">Gliocladium roseum</name>
    <dbReference type="NCBI Taxonomy" id="29856"/>
    <lineage>
        <taxon>Eukaryota</taxon>
        <taxon>Fungi</taxon>
        <taxon>Dikarya</taxon>
        <taxon>Ascomycota</taxon>
        <taxon>Pezizomycotina</taxon>
        <taxon>Sordariomycetes</taxon>
        <taxon>Hypocreomycetidae</taxon>
        <taxon>Hypocreales</taxon>
        <taxon>Bionectriaceae</taxon>
        <taxon>Clonostachys</taxon>
    </lineage>
</organism>
<name>A0ABY6UC68_BIOOC</name>
<keyword evidence="9" id="KW-1185">Reference proteome</keyword>
<feature type="transmembrane region" description="Helical" evidence="6">
    <location>
        <begin position="389"/>
        <end position="411"/>
    </location>
</feature>
<feature type="transmembrane region" description="Helical" evidence="6">
    <location>
        <begin position="335"/>
        <end position="356"/>
    </location>
</feature>
<dbReference type="PROSITE" id="PS50850">
    <property type="entry name" value="MFS"/>
    <property type="match status" value="1"/>
</dbReference>
<feature type="transmembrane region" description="Helical" evidence="6">
    <location>
        <begin position="298"/>
        <end position="323"/>
    </location>
</feature>
<keyword evidence="5 6" id="KW-0472">Membrane</keyword>
<reference evidence="8 9" key="1">
    <citation type="submission" date="2019-06" db="EMBL/GenBank/DDBJ databases">
        <authorList>
            <person name="Broberg M."/>
        </authorList>
    </citation>
    <scope>NUCLEOTIDE SEQUENCE [LARGE SCALE GENOMIC DNA]</scope>
</reference>
<dbReference type="InterPro" id="IPR011701">
    <property type="entry name" value="MFS"/>
</dbReference>
<evidence type="ECO:0000313" key="9">
    <source>
        <dbReference type="Proteomes" id="UP000766486"/>
    </source>
</evidence>
<feature type="transmembrane region" description="Helical" evidence="6">
    <location>
        <begin position="198"/>
        <end position="218"/>
    </location>
</feature>
<evidence type="ECO:0000256" key="6">
    <source>
        <dbReference type="SAM" id="Phobius"/>
    </source>
</evidence>
<protein>
    <recommendedName>
        <fullName evidence="7">Major facilitator superfamily (MFS) profile domain-containing protein</fullName>
    </recommendedName>
</protein>
<accession>A0ABY6UC68</accession>
<evidence type="ECO:0000313" key="8">
    <source>
        <dbReference type="EMBL" id="VUC28744.1"/>
    </source>
</evidence>
<sequence>MMEPEKGSSLEHRETADNGPKALEDLQHAKIVDTLHNDEALKVLAAWAGDEDWTLDEEKKIVRRIDRTLLVILTLTYGLQYYDKAMLSQAALFGLRTDLELTVGERYSFSASIFYLGFIVGATPAILLAQRFPIERVCSGIVFIWGACVMCTAACKNYQSFYAQRFFLGFLESGVSPMFMLVVGGWYKRDEQALRMGIWYCATGYVALVAPLINFGLGHITGGILNSWQYMYLIAGAITVLWGFVILFFMPPDPIRAKGFTERERYIAVARLRVNNAGVRNTHFKWQQAFEVLVDIRFWLTFSMAFLIMIANGPVSSFIPIFISNFGFSTLNSLLLTMPSGVVIGTIEWVAPLLAYKYPGIRTWIIATCQIGTITASLLLWLLPRSEKGGLLFACYILATFGGGYAVLMGLQIANTAGYTKRSVTSSGVFIGYCLGNFVGPMVFKNSDAPGYAPGFIVTVVTSIAASVLAIVYRYVCIWENGRRDKSGVGEGFDHAYEDDLTDKKNPQFRYIY</sequence>
<feature type="domain" description="Major facilitator superfamily (MFS) profile" evidence="7">
    <location>
        <begin position="69"/>
        <end position="482"/>
    </location>
</feature>
<keyword evidence="3 6" id="KW-0812">Transmembrane</keyword>
<evidence type="ECO:0000256" key="2">
    <source>
        <dbReference type="ARBA" id="ARBA00022448"/>
    </source>
</evidence>